<sequence length="192" mass="21495">MEARALQLAMAMRGPAMCRILVVAVLAIAAAGCHKRVGHGRPDGAARRAQLDGIPELERAERRVLEETSVDALPSEPDPSAPEPEPDAGSPNGLWRDRNQFRRLLGKEINWIDRYMGDLRTDAEALHGVERDEKLHDVDVAREWQGRLRGDLEAIGRVSSKVWPALKEQIERDLEEDHPPSIPRSYEKAYGI</sequence>
<accession>A0A0K1Q598</accession>
<keyword evidence="3" id="KW-1185">Reference proteome</keyword>
<dbReference type="PROSITE" id="PS51257">
    <property type="entry name" value="PROKAR_LIPOPROTEIN"/>
    <property type="match status" value="1"/>
</dbReference>
<evidence type="ECO:0000256" key="1">
    <source>
        <dbReference type="SAM" id="MobiDB-lite"/>
    </source>
</evidence>
<gene>
    <name evidence="2" type="ORF">AKJ09_07571</name>
</gene>
<dbReference type="Proteomes" id="UP000064967">
    <property type="component" value="Chromosome"/>
</dbReference>
<evidence type="ECO:0008006" key="4">
    <source>
        <dbReference type="Google" id="ProtNLM"/>
    </source>
</evidence>
<dbReference type="EMBL" id="CP012333">
    <property type="protein sequence ID" value="AKV00908.1"/>
    <property type="molecule type" value="Genomic_DNA"/>
</dbReference>
<proteinExistence type="predicted"/>
<dbReference type="KEGG" id="llu:AKJ09_07571"/>
<protein>
    <recommendedName>
        <fullName evidence="4">Lipoprotein</fullName>
    </recommendedName>
</protein>
<reference evidence="2 3" key="1">
    <citation type="submission" date="2015-08" db="EMBL/GenBank/DDBJ databases">
        <authorList>
            <person name="Babu N.S."/>
            <person name="Beckwith C.J."/>
            <person name="Beseler K.G."/>
            <person name="Brison A."/>
            <person name="Carone J.V."/>
            <person name="Caskin T.P."/>
            <person name="Diamond M."/>
            <person name="Durham M.E."/>
            <person name="Foxe J.M."/>
            <person name="Go M."/>
            <person name="Henderson B.A."/>
            <person name="Jones I.B."/>
            <person name="McGettigan J.A."/>
            <person name="Micheletti S.J."/>
            <person name="Nasrallah M.E."/>
            <person name="Ortiz D."/>
            <person name="Piller C.R."/>
            <person name="Privatt S.R."/>
            <person name="Schneider S.L."/>
            <person name="Sharp S."/>
            <person name="Smith T.C."/>
            <person name="Stanton J.D."/>
            <person name="Ullery H.E."/>
            <person name="Wilson R.J."/>
            <person name="Serrano M.G."/>
            <person name="Buck G."/>
            <person name="Lee V."/>
            <person name="Wang Y."/>
            <person name="Carvalho R."/>
            <person name="Voegtly L."/>
            <person name="Shi R."/>
            <person name="Duckworth R."/>
            <person name="Johnson A."/>
            <person name="Loviza R."/>
            <person name="Walstead R."/>
            <person name="Shah Z."/>
            <person name="Kiflezghi M."/>
            <person name="Wade K."/>
            <person name="Ball S.L."/>
            <person name="Bradley K.W."/>
            <person name="Asai D.J."/>
            <person name="Bowman C.A."/>
            <person name="Russell D.A."/>
            <person name="Pope W.H."/>
            <person name="Jacobs-Sera D."/>
            <person name="Hendrix R.W."/>
            <person name="Hatfull G.F."/>
        </authorList>
    </citation>
    <scope>NUCLEOTIDE SEQUENCE [LARGE SCALE GENOMIC DNA]</scope>
    <source>
        <strain evidence="2 3">DSM 27648</strain>
    </source>
</reference>
<evidence type="ECO:0000313" key="3">
    <source>
        <dbReference type="Proteomes" id="UP000064967"/>
    </source>
</evidence>
<name>A0A0K1Q598_9BACT</name>
<dbReference type="RefSeq" id="WP_169928107.1">
    <property type="nucleotide sequence ID" value="NZ_CP012333.1"/>
</dbReference>
<feature type="region of interest" description="Disordered" evidence="1">
    <location>
        <begin position="172"/>
        <end position="192"/>
    </location>
</feature>
<dbReference type="AlphaFoldDB" id="A0A0K1Q598"/>
<organism evidence="2 3">
    <name type="scientific">Labilithrix luteola</name>
    <dbReference type="NCBI Taxonomy" id="1391654"/>
    <lineage>
        <taxon>Bacteria</taxon>
        <taxon>Pseudomonadati</taxon>
        <taxon>Myxococcota</taxon>
        <taxon>Polyangia</taxon>
        <taxon>Polyangiales</taxon>
        <taxon>Labilitrichaceae</taxon>
        <taxon>Labilithrix</taxon>
    </lineage>
</organism>
<feature type="region of interest" description="Disordered" evidence="1">
    <location>
        <begin position="67"/>
        <end position="95"/>
    </location>
</feature>
<evidence type="ECO:0000313" key="2">
    <source>
        <dbReference type="EMBL" id="AKV00908.1"/>
    </source>
</evidence>